<dbReference type="Pfam" id="PF00590">
    <property type="entry name" value="TP_methylase"/>
    <property type="match status" value="1"/>
</dbReference>
<organism evidence="3 4">
    <name type="scientific">Selenihalanaerobacter shriftii</name>
    <dbReference type="NCBI Taxonomy" id="142842"/>
    <lineage>
        <taxon>Bacteria</taxon>
        <taxon>Bacillati</taxon>
        <taxon>Bacillota</taxon>
        <taxon>Clostridia</taxon>
        <taxon>Halanaerobiales</taxon>
        <taxon>Halobacteroidaceae</taxon>
        <taxon>Selenihalanaerobacter</taxon>
    </lineage>
</organism>
<dbReference type="Gene3D" id="1.10.287.1080">
    <property type="entry name" value="MazG-like"/>
    <property type="match status" value="2"/>
</dbReference>
<dbReference type="GO" id="GO:0047429">
    <property type="term" value="F:nucleoside triphosphate diphosphatase activity"/>
    <property type="evidence" value="ECO:0007669"/>
    <property type="project" value="InterPro"/>
</dbReference>
<dbReference type="NCBIfam" id="TIGR00444">
    <property type="entry name" value="mazG"/>
    <property type="match status" value="1"/>
</dbReference>
<protein>
    <submittedName>
        <fullName evidence="3">Tetrapyrrole methylase family protein / MazG family protein</fullName>
    </submittedName>
</protein>
<dbReference type="GO" id="GO:0046081">
    <property type="term" value="P:dUTP catabolic process"/>
    <property type="evidence" value="ECO:0007669"/>
    <property type="project" value="TreeGrafter"/>
</dbReference>
<keyword evidence="3" id="KW-0489">Methyltransferase</keyword>
<dbReference type="GO" id="GO:0046047">
    <property type="term" value="P:TTP catabolic process"/>
    <property type="evidence" value="ECO:0007669"/>
    <property type="project" value="TreeGrafter"/>
</dbReference>
<feature type="domain" description="NTP pyrophosphohydrolase MazG-like" evidence="2">
    <location>
        <begin position="401"/>
        <end position="460"/>
    </location>
</feature>
<dbReference type="GO" id="GO:0008168">
    <property type="term" value="F:methyltransferase activity"/>
    <property type="evidence" value="ECO:0007669"/>
    <property type="project" value="UniProtKB-KW"/>
</dbReference>
<dbReference type="PANTHER" id="PTHR30522:SF0">
    <property type="entry name" value="NUCLEOSIDE TRIPHOSPHATE PYROPHOSPHOHYDROLASE"/>
    <property type="match status" value="1"/>
</dbReference>
<dbReference type="AlphaFoldDB" id="A0A1T4N442"/>
<dbReference type="NCBIfam" id="NF007113">
    <property type="entry name" value="PRK09562.1"/>
    <property type="match status" value="1"/>
</dbReference>
<dbReference type="InterPro" id="IPR035996">
    <property type="entry name" value="4pyrrol_Methylase_sf"/>
</dbReference>
<dbReference type="STRING" id="142842.SAMN02745118_01687"/>
<dbReference type="FunFam" id="1.10.287.1080:FF:000003">
    <property type="entry name" value="Nucleoside triphosphate pyrophosphohydrolase"/>
    <property type="match status" value="1"/>
</dbReference>
<dbReference type="GO" id="GO:0046061">
    <property type="term" value="P:dATP catabolic process"/>
    <property type="evidence" value="ECO:0007669"/>
    <property type="project" value="TreeGrafter"/>
</dbReference>
<dbReference type="CDD" id="cd11723">
    <property type="entry name" value="YabN_N_like"/>
    <property type="match status" value="1"/>
</dbReference>
<dbReference type="PANTHER" id="PTHR30522">
    <property type="entry name" value="NUCLEOSIDE TRIPHOSPHATE PYROPHOSPHOHYDROLASE"/>
    <property type="match status" value="1"/>
</dbReference>
<accession>A0A1T4N442</accession>
<dbReference type="InterPro" id="IPR004518">
    <property type="entry name" value="MazG-like_dom"/>
</dbReference>
<evidence type="ECO:0000313" key="3">
    <source>
        <dbReference type="EMBL" id="SJZ74099.1"/>
    </source>
</evidence>
<dbReference type="SUPFAM" id="SSF53790">
    <property type="entry name" value="Tetrapyrrole methylase"/>
    <property type="match status" value="1"/>
</dbReference>
<dbReference type="CDD" id="cd11529">
    <property type="entry name" value="NTP-PPase_MazG_Cterm"/>
    <property type="match status" value="1"/>
</dbReference>
<dbReference type="PIRSF" id="PIRSF002845">
    <property type="entry name" value="Ttrprl_mtas_MazG"/>
    <property type="match status" value="1"/>
</dbReference>
<dbReference type="InterPro" id="IPR000878">
    <property type="entry name" value="4pyrrol_Mease"/>
</dbReference>
<dbReference type="Pfam" id="PF03819">
    <property type="entry name" value="MazG"/>
    <property type="match status" value="2"/>
</dbReference>
<dbReference type="RefSeq" id="WP_078810153.1">
    <property type="nucleotide sequence ID" value="NZ_FUWM01000013.1"/>
</dbReference>
<evidence type="ECO:0000313" key="4">
    <source>
        <dbReference type="Proteomes" id="UP000190625"/>
    </source>
</evidence>
<dbReference type="GO" id="GO:0032259">
    <property type="term" value="P:methylation"/>
    <property type="evidence" value="ECO:0007669"/>
    <property type="project" value="UniProtKB-KW"/>
</dbReference>
<gene>
    <name evidence="3" type="ORF">SAMN02745118_01687</name>
</gene>
<dbReference type="Proteomes" id="UP000190625">
    <property type="component" value="Unassembled WGS sequence"/>
</dbReference>
<dbReference type="GO" id="GO:0006203">
    <property type="term" value="P:dGTP catabolic process"/>
    <property type="evidence" value="ECO:0007669"/>
    <property type="project" value="TreeGrafter"/>
</dbReference>
<dbReference type="GO" id="GO:0006950">
    <property type="term" value="P:response to stress"/>
    <property type="evidence" value="ECO:0007669"/>
    <property type="project" value="UniProtKB-ARBA"/>
</dbReference>
<dbReference type="InterPro" id="IPR048011">
    <property type="entry name" value="NTP-PPase_MazG-like_C"/>
</dbReference>
<keyword evidence="4" id="KW-1185">Reference proteome</keyword>
<feature type="domain" description="NTP pyrophosphohydrolase MazG-like" evidence="2">
    <location>
        <begin position="262"/>
        <end position="335"/>
    </location>
</feature>
<evidence type="ECO:0000259" key="2">
    <source>
        <dbReference type="Pfam" id="PF03819"/>
    </source>
</evidence>
<dbReference type="InterPro" id="IPR048015">
    <property type="entry name" value="NTP-PPase_MazG-like_N"/>
</dbReference>
<dbReference type="GO" id="GO:0046052">
    <property type="term" value="P:UTP catabolic process"/>
    <property type="evidence" value="ECO:0007669"/>
    <property type="project" value="TreeGrafter"/>
</dbReference>
<proteinExistence type="predicted"/>
<dbReference type="InterPro" id="IPR011551">
    <property type="entry name" value="NTP_PyrPHydrolase_MazG"/>
</dbReference>
<dbReference type="InterPro" id="IPR024180">
    <property type="entry name" value="Tetrapyrrole_Mease/MazG_pred"/>
</dbReference>
<sequence length="495" mass="56925">MESKKGTLTIIGLGPGKMEDLTLGAHKALEEVDKLFIRTKEHPIIDELVGDNLDFNTFDKVYEREDNFEQVYEVIAKRLIQEINKGLNIGYAVPGNPLVAEKSVQNLLNRLPNEKLDIISGESFLDVLFTLLNIDPIEGMQVLDALSFAAEDIQFNQNIILTQVYNRLIASDVKLTLLEVYPENHQIQVVKAAGIVGLEKKVEIPLYQLDRLEWVDHLTSVYIPPLHVEQRNKFNKLEVFNTLVRIMEKLRSPNGCPWDLEQDHLSLRPYLIEETYEVLEEIENGDRFGLCEELGDLLLQVIFHAQIAKEENNFDIEDVIYSISEKMIRRHPHVFGDEDLSTSDDVLKKWDEIKASEKSFSSKDFKSVLDITDGLPALMEAQKVQKKAAGVGFDWPIINQVLDKLEEELSEFKEALTIGQKSKIREELGDVLFATVNVGRFLELDLELVLRDATQKFKKRFRYIEKAVRKTENDLNDMTLNELEELWQQAKEELN</sequence>
<dbReference type="EMBL" id="FUWM01000013">
    <property type="protein sequence ID" value="SJZ74099.1"/>
    <property type="molecule type" value="Genomic_DNA"/>
</dbReference>
<dbReference type="InterPro" id="IPR014777">
    <property type="entry name" value="4pyrrole_Mease_sub1"/>
</dbReference>
<feature type="domain" description="Tetrapyrrole methylase" evidence="1">
    <location>
        <begin position="7"/>
        <end position="209"/>
    </location>
</feature>
<dbReference type="Gene3D" id="3.40.1010.10">
    <property type="entry name" value="Cobalt-precorrin-4 Transmethylase, Domain 1"/>
    <property type="match status" value="1"/>
</dbReference>
<reference evidence="4" key="1">
    <citation type="submission" date="2017-02" db="EMBL/GenBank/DDBJ databases">
        <authorList>
            <person name="Varghese N."/>
            <person name="Submissions S."/>
        </authorList>
    </citation>
    <scope>NUCLEOTIDE SEQUENCE [LARGE SCALE GENOMIC DNA]</scope>
    <source>
        <strain evidence="4">ATCC BAA-73</strain>
    </source>
</reference>
<keyword evidence="3" id="KW-0808">Transferase</keyword>
<name>A0A1T4N442_9FIRM</name>
<dbReference type="CDD" id="cd11528">
    <property type="entry name" value="NTP-PPase_MazG_Nterm"/>
    <property type="match status" value="1"/>
</dbReference>
<dbReference type="SUPFAM" id="SSF101386">
    <property type="entry name" value="all-alpha NTP pyrophosphatases"/>
    <property type="match status" value="2"/>
</dbReference>
<evidence type="ECO:0000259" key="1">
    <source>
        <dbReference type="Pfam" id="PF00590"/>
    </source>
</evidence>
<dbReference type="InterPro" id="IPR035013">
    <property type="entry name" value="YabN_N"/>
</dbReference>
<dbReference type="GO" id="GO:0046076">
    <property type="term" value="P:dTTP catabolic process"/>
    <property type="evidence" value="ECO:0007669"/>
    <property type="project" value="TreeGrafter"/>
</dbReference>
<dbReference type="OrthoDB" id="9808939at2"/>
<dbReference type="FunFam" id="1.10.287.1080:FF:000001">
    <property type="entry name" value="Nucleoside triphosphate pyrophosphohydrolase"/>
    <property type="match status" value="1"/>
</dbReference>